<feature type="binding site" evidence="12">
    <location>
        <position position="8"/>
    </location>
    <ligand>
        <name>ATP</name>
        <dbReference type="ChEBI" id="CHEBI:30616"/>
    </ligand>
</feature>
<feature type="binding site" evidence="12">
    <location>
        <position position="11"/>
    </location>
    <ligand>
        <name>CTP</name>
        <dbReference type="ChEBI" id="CHEBI:37563"/>
    </ligand>
</feature>
<keyword evidence="2 12" id="KW-0808">Transferase</keyword>
<evidence type="ECO:0000313" key="15">
    <source>
        <dbReference type="Proteomes" id="UP000253910"/>
    </source>
</evidence>
<evidence type="ECO:0000256" key="7">
    <source>
        <dbReference type="ARBA" id="ARBA00022800"/>
    </source>
</evidence>
<evidence type="ECO:0000256" key="4">
    <source>
        <dbReference type="ARBA" id="ARBA00022695"/>
    </source>
</evidence>
<protein>
    <recommendedName>
        <fullName evidence="12">Multifunctional CCA protein</fullName>
    </recommendedName>
    <domain>
        <recommendedName>
            <fullName evidence="12">CCA-adding enzyme</fullName>
            <ecNumber evidence="12">2.7.7.72</ecNumber>
        </recommendedName>
        <alternativeName>
            <fullName evidence="12">CCA tRNA nucleotidyltransferase</fullName>
        </alternativeName>
        <alternativeName>
            <fullName evidence="12">tRNA CCA-pyrophosphorylase</fullName>
        </alternativeName>
        <alternativeName>
            <fullName evidence="12">tRNA adenylyl-/cytidylyl-transferase</fullName>
        </alternativeName>
        <alternativeName>
            <fullName evidence="12">tRNA nucleotidyltransferase</fullName>
        </alternativeName>
        <alternativeName>
            <fullName evidence="12">tRNA-NT</fullName>
        </alternativeName>
    </domain>
    <domain>
        <recommendedName>
            <fullName evidence="12">2'-nucleotidase</fullName>
            <ecNumber evidence="12">3.1.3.-</ecNumber>
        </recommendedName>
    </domain>
    <domain>
        <recommendedName>
            <fullName evidence="12">2',3'-cyclic phosphodiesterase</fullName>
            <ecNumber evidence="12">3.1.4.-</ecNumber>
        </recommendedName>
    </domain>
    <domain>
        <recommendedName>
            <fullName evidence="12">Phosphatase</fullName>
        </recommendedName>
    </domain>
</protein>
<comment type="function">
    <text evidence="12">Catalyzes the addition and repair of the essential 3'-terminal CCA sequence in tRNAs without using a nucleic acid template. Adds these three nucleotides in the order of C, C, and A to the tRNA nucleotide-73, using CTP and ATP as substrates and producing inorganic pyrophosphate. tRNA 3'-terminal CCA addition is required both for tRNA processing and repair. Also involved in tRNA surveillance by mediating tandem CCA addition to generate a CCACCA at the 3' terminus of unstable tRNAs. While stable tRNAs receive only 3'-terminal CCA, unstable tRNAs are marked with CCACCA and rapidly degraded.</text>
</comment>
<feature type="domain" description="HD" evidence="13">
    <location>
        <begin position="228"/>
        <end position="334"/>
    </location>
</feature>
<name>A0A369Z2Y2_HAEPA</name>
<dbReference type="NCBIfam" id="NF008137">
    <property type="entry name" value="PRK10885.1"/>
    <property type="match status" value="1"/>
</dbReference>
<keyword evidence="10 12" id="KW-0460">Magnesium</keyword>
<dbReference type="AlphaFoldDB" id="A0A369Z2Y2"/>
<dbReference type="SUPFAM" id="SSF81301">
    <property type="entry name" value="Nucleotidyltransferase"/>
    <property type="match status" value="1"/>
</dbReference>
<dbReference type="RefSeq" id="WP_111315674.1">
    <property type="nucleotide sequence ID" value="NZ_QEPW01000012.1"/>
</dbReference>
<keyword evidence="11 12" id="KW-0694">RNA-binding</keyword>
<feature type="binding site" evidence="12">
    <location>
        <position position="137"/>
    </location>
    <ligand>
        <name>ATP</name>
        <dbReference type="ChEBI" id="CHEBI:30616"/>
    </ligand>
</feature>
<evidence type="ECO:0000256" key="10">
    <source>
        <dbReference type="ARBA" id="ARBA00022842"/>
    </source>
</evidence>
<dbReference type="Gene3D" id="1.10.3090.10">
    <property type="entry name" value="cca-adding enzyme, domain 2"/>
    <property type="match status" value="1"/>
</dbReference>
<feature type="binding site" evidence="12">
    <location>
        <position position="140"/>
    </location>
    <ligand>
        <name>CTP</name>
        <dbReference type="ChEBI" id="CHEBI:37563"/>
    </ligand>
</feature>
<dbReference type="GO" id="GO:0016791">
    <property type="term" value="F:phosphatase activity"/>
    <property type="evidence" value="ECO:0007669"/>
    <property type="project" value="UniProtKB-UniRule"/>
</dbReference>
<dbReference type="GO" id="GO:0004112">
    <property type="term" value="F:cyclic-nucleotide phosphodiesterase activity"/>
    <property type="evidence" value="ECO:0007669"/>
    <property type="project" value="UniProtKB-UniRule"/>
</dbReference>
<dbReference type="GO" id="GO:0160016">
    <property type="term" value="F:CCACCA tRNA nucleotidyltransferase activity"/>
    <property type="evidence" value="ECO:0007669"/>
    <property type="project" value="RHEA"/>
</dbReference>
<keyword evidence="9 12" id="KW-0067">ATP-binding</keyword>
<reference evidence="14 15" key="1">
    <citation type="submission" date="2018-05" db="EMBL/GenBank/DDBJ databases">
        <title>Draft Genome Sequences for a Diverse set of 7 Haemophilus Species.</title>
        <authorList>
            <person name="Nichols M."/>
            <person name="Topaz N."/>
            <person name="Wang X."/>
            <person name="Wang X."/>
            <person name="Boxrud D."/>
        </authorList>
    </citation>
    <scope>NUCLEOTIDE SEQUENCE [LARGE SCALE GENOMIC DNA]</scope>
    <source>
        <strain evidence="14 15">C2008001710</strain>
    </source>
</reference>
<feature type="binding site" evidence="12">
    <location>
        <position position="23"/>
    </location>
    <ligand>
        <name>Mg(2+)</name>
        <dbReference type="ChEBI" id="CHEBI:18420"/>
    </ligand>
</feature>
<dbReference type="GO" id="GO:0042245">
    <property type="term" value="P:RNA repair"/>
    <property type="evidence" value="ECO:0007669"/>
    <property type="project" value="UniProtKB-KW"/>
</dbReference>
<dbReference type="SUPFAM" id="SSF81891">
    <property type="entry name" value="Poly A polymerase C-terminal region-like"/>
    <property type="match status" value="1"/>
</dbReference>
<evidence type="ECO:0000256" key="11">
    <source>
        <dbReference type="ARBA" id="ARBA00022884"/>
    </source>
</evidence>
<dbReference type="PIRSF" id="PIRSF000813">
    <property type="entry name" value="CCA_bact"/>
    <property type="match status" value="1"/>
</dbReference>
<dbReference type="Gene3D" id="3.30.460.10">
    <property type="entry name" value="Beta Polymerase, domain 2"/>
    <property type="match status" value="1"/>
</dbReference>
<evidence type="ECO:0000256" key="12">
    <source>
        <dbReference type="HAMAP-Rule" id="MF_01261"/>
    </source>
</evidence>
<evidence type="ECO:0000256" key="3">
    <source>
        <dbReference type="ARBA" id="ARBA00022694"/>
    </source>
</evidence>
<dbReference type="Pfam" id="PF01966">
    <property type="entry name" value="HD"/>
    <property type="match status" value="1"/>
</dbReference>
<dbReference type="SMART" id="SM00471">
    <property type="entry name" value="HDc"/>
    <property type="match status" value="1"/>
</dbReference>
<keyword evidence="6 12" id="KW-0547">Nucleotide-binding</keyword>
<dbReference type="EC" id="3.1.3.-" evidence="12"/>
<evidence type="ECO:0000256" key="2">
    <source>
        <dbReference type="ARBA" id="ARBA00022679"/>
    </source>
</evidence>
<dbReference type="PROSITE" id="PS51831">
    <property type="entry name" value="HD"/>
    <property type="match status" value="1"/>
</dbReference>
<dbReference type="Pfam" id="PF01743">
    <property type="entry name" value="PolyA_pol"/>
    <property type="match status" value="1"/>
</dbReference>
<comment type="catalytic activity">
    <reaction evidence="12">
        <text>a tRNA precursor + 2 CTP + ATP = a tRNA with a 3' CCA end + 3 diphosphate</text>
        <dbReference type="Rhea" id="RHEA:14433"/>
        <dbReference type="Rhea" id="RHEA-COMP:10465"/>
        <dbReference type="Rhea" id="RHEA-COMP:10468"/>
        <dbReference type="ChEBI" id="CHEBI:30616"/>
        <dbReference type="ChEBI" id="CHEBI:33019"/>
        <dbReference type="ChEBI" id="CHEBI:37563"/>
        <dbReference type="ChEBI" id="CHEBI:74896"/>
        <dbReference type="ChEBI" id="CHEBI:83071"/>
        <dbReference type="EC" id="2.7.7.72"/>
    </reaction>
</comment>
<evidence type="ECO:0000256" key="5">
    <source>
        <dbReference type="ARBA" id="ARBA00022723"/>
    </source>
</evidence>
<accession>A0A369Z2Y2</accession>
<comment type="cofactor">
    <cofactor evidence="12">
        <name>Mg(2+)</name>
        <dbReference type="ChEBI" id="CHEBI:18420"/>
    </cofactor>
    <text evidence="12">Magnesium is required for nucleotidyltransferase activity.</text>
</comment>
<comment type="miscellaneous">
    <text evidence="12">A single active site specifically recognizes both ATP and CTP and is responsible for their addition.</text>
</comment>
<dbReference type="GO" id="GO:0000049">
    <property type="term" value="F:tRNA binding"/>
    <property type="evidence" value="ECO:0007669"/>
    <property type="project" value="UniProtKB-UniRule"/>
</dbReference>
<dbReference type="InterPro" id="IPR006674">
    <property type="entry name" value="HD_domain"/>
</dbReference>
<dbReference type="HAMAP" id="MF_01261">
    <property type="entry name" value="CCA_bact_type1"/>
    <property type="match status" value="1"/>
</dbReference>
<dbReference type="GO" id="GO:0000287">
    <property type="term" value="F:magnesium ion binding"/>
    <property type="evidence" value="ECO:0007669"/>
    <property type="project" value="UniProtKB-UniRule"/>
</dbReference>
<comment type="subunit">
    <text evidence="12">Monomer. Can also form homodimers and oligomers.</text>
</comment>
<comment type="similarity">
    <text evidence="12">Belongs to the tRNA nucleotidyltransferase/poly(A) polymerase family. Bacterial CCA-adding enzyme type 1 subfamily.</text>
</comment>
<dbReference type="EMBL" id="QEPW01000012">
    <property type="protein sequence ID" value="RDE90195.1"/>
    <property type="molecule type" value="Genomic_DNA"/>
</dbReference>
<feature type="binding site" evidence="12">
    <location>
        <position position="21"/>
    </location>
    <ligand>
        <name>Mg(2+)</name>
        <dbReference type="ChEBI" id="CHEBI:18420"/>
    </ligand>
</feature>
<organism evidence="14 15">
    <name type="scientific">Haemophilus parainfluenzae</name>
    <dbReference type="NCBI Taxonomy" id="729"/>
    <lineage>
        <taxon>Bacteria</taxon>
        <taxon>Pseudomonadati</taxon>
        <taxon>Pseudomonadota</taxon>
        <taxon>Gammaproteobacteria</taxon>
        <taxon>Pasteurellales</taxon>
        <taxon>Pasteurellaceae</taxon>
        <taxon>Haemophilus</taxon>
    </lineage>
</organism>
<keyword evidence="12" id="KW-0511">Multifunctional enzyme</keyword>
<keyword evidence="8 12" id="KW-0378">Hydrolase</keyword>
<keyword evidence="4 12" id="KW-0548">Nucleotidyltransferase</keyword>
<evidence type="ECO:0000256" key="6">
    <source>
        <dbReference type="ARBA" id="ARBA00022741"/>
    </source>
</evidence>
<keyword evidence="3 12" id="KW-0819">tRNA processing</keyword>
<proteinExistence type="inferred from homology"/>
<evidence type="ECO:0000313" key="14">
    <source>
        <dbReference type="EMBL" id="RDE90195.1"/>
    </source>
</evidence>
<dbReference type="EC" id="2.7.7.72" evidence="12"/>
<dbReference type="GO" id="GO:0005524">
    <property type="term" value="F:ATP binding"/>
    <property type="evidence" value="ECO:0007669"/>
    <property type="project" value="UniProtKB-UniRule"/>
</dbReference>
<dbReference type="InterPro" id="IPR002646">
    <property type="entry name" value="PolA_pol_head_dom"/>
</dbReference>
<dbReference type="InterPro" id="IPR050124">
    <property type="entry name" value="tRNA_CCA-adding_enzyme"/>
</dbReference>
<feature type="binding site" evidence="12">
    <location>
        <position position="91"/>
    </location>
    <ligand>
        <name>ATP</name>
        <dbReference type="ChEBI" id="CHEBI:30616"/>
    </ligand>
</feature>
<dbReference type="Proteomes" id="UP000253910">
    <property type="component" value="Unassembled WGS sequence"/>
</dbReference>
<comment type="cofactor">
    <cofactor evidence="12">
        <name>Ni(2+)</name>
        <dbReference type="ChEBI" id="CHEBI:49786"/>
    </cofactor>
    <text evidence="12">Nickel for phosphatase activity.</text>
</comment>
<feature type="binding site" evidence="12">
    <location>
        <position position="140"/>
    </location>
    <ligand>
        <name>ATP</name>
        <dbReference type="ChEBI" id="CHEBI:30616"/>
    </ligand>
</feature>
<dbReference type="EC" id="3.1.4.-" evidence="12"/>
<evidence type="ECO:0000256" key="8">
    <source>
        <dbReference type="ARBA" id="ARBA00022801"/>
    </source>
</evidence>
<dbReference type="PANTHER" id="PTHR47545:SF1">
    <property type="entry name" value="MULTIFUNCTIONAL CCA PROTEIN"/>
    <property type="match status" value="1"/>
</dbReference>
<dbReference type="NCBIfam" id="TIGR00277">
    <property type="entry name" value="HDIG"/>
    <property type="match status" value="1"/>
</dbReference>
<dbReference type="InterPro" id="IPR006675">
    <property type="entry name" value="HDIG_dom"/>
</dbReference>
<dbReference type="InterPro" id="IPR032828">
    <property type="entry name" value="PolyA_RNA-bd"/>
</dbReference>
<dbReference type="GO" id="GO:0004810">
    <property type="term" value="F:CCA tRNA nucleotidyltransferase activity"/>
    <property type="evidence" value="ECO:0007669"/>
    <property type="project" value="UniProtKB-UniRule"/>
</dbReference>
<keyword evidence="1 12" id="KW-0533">Nickel</keyword>
<evidence type="ECO:0000256" key="1">
    <source>
        <dbReference type="ARBA" id="ARBA00022596"/>
    </source>
</evidence>
<sequence length="414" mass="47362">MDIYLVGGAVRDQLLGLPVKDRDWVVVGATPEMLLAQGYQQVGKDFPVFLNPESHEEYALARTERKSGKGYTGFICDFSDDITLEQDLIRRDLTINAIAQDKDGKLHDPYHGVEDIHQRILRHISPAFAEDPLRVLRVARFAARFHHLGFSIAEETLKLMAELTEQGELAHLTAERVWMETEKALNEPHPEIYFETLHHVGALKVLFPEIAALDGVPNPEKYHPEIDSFIHTMLVLQQAVKLTENTNLNKSAVRFAAICHDLGKALTPKEIWPSHHGHEKAGIKPTRSLCKRLRVPNYLQELAELTCEYHTHAHKVLELRPETVVKLFNTFDVWRKPQRFEEFLLVCLSDTRGRTGFENKEYPQIDYLKTLYQAALAVDVQQVISDGFEKQGIRDELTRRRITAVKAEKTRLNA</sequence>
<keyword evidence="5 12" id="KW-0479">Metal-binding</keyword>
<dbReference type="Pfam" id="PF12627">
    <property type="entry name" value="PolyA_pol_RNAbd"/>
    <property type="match status" value="1"/>
</dbReference>
<dbReference type="GO" id="GO:0001680">
    <property type="term" value="P:tRNA 3'-terminal CCA addition"/>
    <property type="evidence" value="ECO:0007669"/>
    <property type="project" value="UniProtKB-UniRule"/>
</dbReference>
<dbReference type="InterPro" id="IPR012006">
    <property type="entry name" value="CCA_bact"/>
</dbReference>
<comment type="domain">
    <text evidence="12">Comprises two domains: an N-terminal domain containing the nucleotidyltransferase activity and a C-terminal HD domain associated with both phosphodiesterase and phosphatase activities.</text>
</comment>
<dbReference type="HAMAP" id="MF_01262">
    <property type="entry name" value="CCA_bact_type2"/>
    <property type="match status" value="1"/>
</dbReference>
<comment type="caution">
    <text evidence="14">The sequence shown here is derived from an EMBL/GenBank/DDBJ whole genome shotgun (WGS) entry which is preliminary data.</text>
</comment>
<gene>
    <name evidence="12" type="primary">cca</name>
    <name evidence="14" type="ORF">DPV87_07205</name>
</gene>
<evidence type="ECO:0000259" key="13">
    <source>
        <dbReference type="PROSITE" id="PS51831"/>
    </source>
</evidence>
<dbReference type="InterPro" id="IPR043519">
    <property type="entry name" value="NT_sf"/>
</dbReference>
<feature type="binding site" evidence="12">
    <location>
        <position position="8"/>
    </location>
    <ligand>
        <name>CTP</name>
        <dbReference type="ChEBI" id="CHEBI:37563"/>
    </ligand>
</feature>
<feature type="binding site" evidence="12">
    <location>
        <position position="11"/>
    </location>
    <ligand>
        <name>ATP</name>
        <dbReference type="ChEBI" id="CHEBI:30616"/>
    </ligand>
</feature>
<feature type="binding site" evidence="12">
    <location>
        <position position="91"/>
    </location>
    <ligand>
        <name>CTP</name>
        <dbReference type="ChEBI" id="CHEBI:37563"/>
    </ligand>
</feature>
<dbReference type="InterPro" id="IPR003607">
    <property type="entry name" value="HD/PDEase_dom"/>
</dbReference>
<comment type="catalytic activity">
    <reaction evidence="12">
        <text>a tRNA with a 3' CCA end + 2 CTP + ATP = a tRNA with a 3' CCACCA end + 3 diphosphate</text>
        <dbReference type="Rhea" id="RHEA:76235"/>
        <dbReference type="Rhea" id="RHEA-COMP:10468"/>
        <dbReference type="Rhea" id="RHEA-COMP:18655"/>
        <dbReference type="ChEBI" id="CHEBI:30616"/>
        <dbReference type="ChEBI" id="CHEBI:33019"/>
        <dbReference type="ChEBI" id="CHEBI:37563"/>
        <dbReference type="ChEBI" id="CHEBI:83071"/>
        <dbReference type="ChEBI" id="CHEBI:195187"/>
    </reaction>
</comment>
<keyword evidence="7 12" id="KW-0692">RNA repair</keyword>
<feature type="binding site" evidence="12">
    <location>
        <position position="137"/>
    </location>
    <ligand>
        <name>CTP</name>
        <dbReference type="ChEBI" id="CHEBI:37563"/>
    </ligand>
</feature>
<dbReference type="PANTHER" id="PTHR47545">
    <property type="entry name" value="MULTIFUNCTIONAL CCA PROTEIN"/>
    <property type="match status" value="1"/>
</dbReference>
<dbReference type="CDD" id="cd00077">
    <property type="entry name" value="HDc"/>
    <property type="match status" value="1"/>
</dbReference>
<evidence type="ECO:0000256" key="9">
    <source>
        <dbReference type="ARBA" id="ARBA00022840"/>
    </source>
</evidence>